<dbReference type="PANTHER" id="PTHR33977:SF1">
    <property type="entry name" value="ZINC ION BINDING PROTEIN"/>
    <property type="match status" value="1"/>
</dbReference>
<keyword evidence="1" id="KW-0862">Zinc</keyword>
<dbReference type="GO" id="GO:0008270">
    <property type="term" value="F:zinc ion binding"/>
    <property type="evidence" value="ECO:0007669"/>
    <property type="project" value="UniProtKB-KW"/>
</dbReference>
<keyword evidence="1" id="KW-0479">Metal-binding</keyword>
<feature type="compositionally biased region" description="Low complexity" evidence="2">
    <location>
        <begin position="286"/>
        <end position="304"/>
    </location>
</feature>
<evidence type="ECO:0000313" key="5">
    <source>
        <dbReference type="Proteomes" id="UP001215280"/>
    </source>
</evidence>
<organism evidence="4 5">
    <name type="scientific">Mycena maculata</name>
    <dbReference type="NCBI Taxonomy" id="230809"/>
    <lineage>
        <taxon>Eukaryota</taxon>
        <taxon>Fungi</taxon>
        <taxon>Dikarya</taxon>
        <taxon>Basidiomycota</taxon>
        <taxon>Agaricomycotina</taxon>
        <taxon>Agaricomycetes</taxon>
        <taxon>Agaricomycetidae</taxon>
        <taxon>Agaricales</taxon>
        <taxon>Marasmiineae</taxon>
        <taxon>Mycenaceae</taxon>
        <taxon>Mycena</taxon>
    </lineage>
</organism>
<dbReference type="PROSITE" id="PS50966">
    <property type="entry name" value="ZF_SWIM"/>
    <property type="match status" value="1"/>
</dbReference>
<dbReference type="EMBL" id="JARJLG010000337">
    <property type="protein sequence ID" value="KAJ7716040.1"/>
    <property type="molecule type" value="Genomic_DNA"/>
</dbReference>
<gene>
    <name evidence="4" type="ORF">DFH07DRAFT_762575</name>
</gene>
<sequence>MISSDATEVTVDWFFVTFRQLNWEVIPLRIMCGHDRATMNVVWRRFIESQLLLCWWHVPHAWQKHFCIAHYPELWAEMKCWFRITDPDEFLVCWARIQELAPESVVTYLVRTWLVDKELWSAIYRQDRNIFELSDTNMLVEVWHHILKSKHMQAKQGRRVDNLIHTLINVAMPHYIAGHRAQEFGFQGPNLEVRERMKIKVKAESILPESIREIEAGKIFEVQSQSDPTNHYTVNIDENTCPCRSFPLISFCKHICAVQNNYPDVAEHQSFRPEPLGGSLAAPGRSSGAGDATGPPPSTTTTPSDKSDHHLLLDYILHKLQHLKRTNVTPSVELTDSLRTLDTSLNAAVRDQILLPKIKKDAPNMHSWTETQQQMLGGKKVIAAAKKGPRKRVHIDAHAGGQGSGKQAQPDARAPKRPWLSPVSTREHPIAGPSTAAATPAHHDFPQDTEFPTSYSEPGPSELPCHLDRDSGAGGSLDLPVVSDSRSPQEVLLETLRLYNTMFQIPASEELDESQPVVVAAPRPSYYREHLYN</sequence>
<feature type="domain" description="SWIM-type" evidence="3">
    <location>
        <begin position="232"/>
        <end position="263"/>
    </location>
</feature>
<accession>A0AAD7MGC2</accession>
<keyword evidence="1" id="KW-0863">Zinc-finger</keyword>
<evidence type="ECO:0000256" key="1">
    <source>
        <dbReference type="PROSITE-ProRule" id="PRU00325"/>
    </source>
</evidence>
<name>A0AAD7MGC2_9AGAR</name>
<protein>
    <recommendedName>
        <fullName evidence="3">SWIM-type domain-containing protein</fullName>
    </recommendedName>
</protein>
<dbReference type="InterPro" id="IPR007527">
    <property type="entry name" value="Znf_SWIM"/>
</dbReference>
<feature type="region of interest" description="Disordered" evidence="2">
    <location>
        <begin position="396"/>
        <end position="461"/>
    </location>
</feature>
<feature type="region of interest" description="Disordered" evidence="2">
    <location>
        <begin position="269"/>
        <end position="307"/>
    </location>
</feature>
<proteinExistence type="predicted"/>
<dbReference type="AlphaFoldDB" id="A0AAD7MGC2"/>
<keyword evidence="5" id="KW-1185">Reference proteome</keyword>
<dbReference type="Proteomes" id="UP001215280">
    <property type="component" value="Unassembled WGS sequence"/>
</dbReference>
<evidence type="ECO:0000313" key="4">
    <source>
        <dbReference type="EMBL" id="KAJ7716040.1"/>
    </source>
</evidence>
<dbReference type="PANTHER" id="PTHR33977">
    <property type="entry name" value="ZINC ION BINDING PROTEIN"/>
    <property type="match status" value="1"/>
</dbReference>
<evidence type="ECO:0000256" key="2">
    <source>
        <dbReference type="SAM" id="MobiDB-lite"/>
    </source>
</evidence>
<comment type="caution">
    <text evidence="4">The sequence shown here is derived from an EMBL/GenBank/DDBJ whole genome shotgun (WGS) entry which is preliminary data.</text>
</comment>
<evidence type="ECO:0000259" key="3">
    <source>
        <dbReference type="PROSITE" id="PS50966"/>
    </source>
</evidence>
<reference evidence="4" key="1">
    <citation type="submission" date="2023-03" db="EMBL/GenBank/DDBJ databases">
        <title>Massive genome expansion in bonnet fungi (Mycena s.s.) driven by repeated elements and novel gene families across ecological guilds.</title>
        <authorList>
            <consortium name="Lawrence Berkeley National Laboratory"/>
            <person name="Harder C.B."/>
            <person name="Miyauchi S."/>
            <person name="Viragh M."/>
            <person name="Kuo A."/>
            <person name="Thoen E."/>
            <person name="Andreopoulos B."/>
            <person name="Lu D."/>
            <person name="Skrede I."/>
            <person name="Drula E."/>
            <person name="Henrissat B."/>
            <person name="Morin E."/>
            <person name="Kohler A."/>
            <person name="Barry K."/>
            <person name="LaButti K."/>
            <person name="Morin E."/>
            <person name="Salamov A."/>
            <person name="Lipzen A."/>
            <person name="Mereny Z."/>
            <person name="Hegedus B."/>
            <person name="Baldrian P."/>
            <person name="Stursova M."/>
            <person name="Weitz H."/>
            <person name="Taylor A."/>
            <person name="Grigoriev I.V."/>
            <person name="Nagy L.G."/>
            <person name="Martin F."/>
            <person name="Kauserud H."/>
        </authorList>
    </citation>
    <scope>NUCLEOTIDE SEQUENCE</scope>
    <source>
        <strain evidence="4">CBHHK188m</strain>
    </source>
</reference>